<keyword evidence="2" id="KW-1185">Reference proteome</keyword>
<organism evidence="1 2">
    <name type="scientific">Naganishia adeliensis</name>
    <dbReference type="NCBI Taxonomy" id="92952"/>
    <lineage>
        <taxon>Eukaryota</taxon>
        <taxon>Fungi</taxon>
        <taxon>Dikarya</taxon>
        <taxon>Basidiomycota</taxon>
        <taxon>Agaricomycotina</taxon>
        <taxon>Tremellomycetes</taxon>
        <taxon>Filobasidiales</taxon>
        <taxon>Filobasidiaceae</taxon>
        <taxon>Naganishia</taxon>
    </lineage>
</organism>
<gene>
    <name evidence="1" type="ORF">QFC20_007836</name>
</gene>
<protein>
    <submittedName>
        <fullName evidence="1">Uncharacterized protein</fullName>
    </submittedName>
</protein>
<accession>A0ACC2UUK8</accession>
<dbReference type="Proteomes" id="UP001230649">
    <property type="component" value="Unassembled WGS sequence"/>
</dbReference>
<name>A0ACC2UUK8_9TREE</name>
<proteinExistence type="predicted"/>
<comment type="caution">
    <text evidence="1">The sequence shown here is derived from an EMBL/GenBank/DDBJ whole genome shotgun (WGS) entry which is preliminary data.</text>
</comment>
<evidence type="ECO:0000313" key="2">
    <source>
        <dbReference type="Proteomes" id="UP001230649"/>
    </source>
</evidence>
<reference evidence="1" key="1">
    <citation type="submission" date="2023-04" db="EMBL/GenBank/DDBJ databases">
        <title>Draft Genome sequencing of Naganishia species isolated from polar environments using Oxford Nanopore Technology.</title>
        <authorList>
            <person name="Leo P."/>
            <person name="Venkateswaran K."/>
        </authorList>
    </citation>
    <scope>NUCLEOTIDE SEQUENCE</scope>
    <source>
        <strain evidence="1">MNA-CCFEE 5262</strain>
    </source>
</reference>
<sequence>MSKKIAGAMSKLTGSSTTTAPRPINNTTSSSHGLPKYAPPLSPPSTTPSAVNVSGASGNTSHPAVIAPGSSMKTDTSVSVSNASSSMVNPSIATEEEEDLEDYRPGGYHPVRIGDDFNNGRYTIVRKLGWGHFSTVWLARDNTINRHVALKVVKSDNHYTETALDEIQLLNKLRTSSPTHPGREHTVQLLDDFRHEGENGSHVCMVFEVLGENLLGLIKRYQHRGVPQHIVKQITKQVLMGLDYLHTECGIIHTDLKPENVLICIDDVEAVVAAELASCPAAVPTKILGVPPSEGRGGTQTPRREGIFITGSQPLPSPSSSYGASPMMDKYGFGMSKVSQGTTSLSKSFGTPSMSNSSAPQKEGSAGKSTEGIKDGLGNVTIKDASDPLFGEKTKRTVPTTKGPSLLSQQLHNPGKKPTTPTNTNQFAANATSETTPSPHDRVPTIPKQRGSATRTPPTVTGTPNGIDQIKNTLEKTFSAGFDTVTDPHHGHMHGADDMPQTSVMVNDPTTLPPPAPYDPQSLEMIRVKVCDMGNACWVDHHFTNDIQTRQYRAPEILIGAKWNERVDNWSMACLTFELLTGDYLFDPQASSKYSKDDDHLAQILELLGDMPRQIALSGKYSSEMFNRRGQLRNIAKLRYWGLKDVLTDKYLLDPEEAAKLASFLLPMLRFDINERATAHEMLDHEWLRDVYVPTDAEYRGVHQVYIGSLHVVDMSSYNRPPQSSGSYPSQSSDPKISKLLANLTSERKNLQGANAYIRALQASSKNEAVIKQAQNEVRNAQANIKFLEDELAKLQLGGGSPVGAGSPGVPMAPSSPVKQGAYTQQAGSPSRPGIQHAFTGQPGPPSSQTHARGPSNSQGTYPAYPPPGGAPAAAPHQRGYSSPNVNQQSPYQGERPLPAPPGAGVGSATGQQVARRGGDQALGVGAGQTASGGAKNYTQLDLLRYDAPLSGPKITRMLHQLQFKLQVEEQYKRGIEKMGALYRDEGDKRLKNETEVKKVESQNKIQLLKRALKRYETLRLFEDTEDDEFLQDGQRKDNLRKPLAGKLTISLKMAKDLNHIPLSRKSSKIHNETSVVIKIEGNERGVSHPTRNDKWYEDFEIIIDKANEVELTIYDQQTGGDPTPIGMLWFRVSDIAEALRRQKVAASADEAGPAGGAWVTAAKAASMRIPPGAPGSNSDSTLHGAQVKAAAASRLMNDRSNDGIDGWFAVEPAGALNLQLNFVKENVRKRPLDAGPGGLGRQGAVRKRRGEVHEMNGHKFVQTQFYQPILCALCQEFLRTGEGYQCEDCRYACHKKCYPKVVTKCISKSNADTEGDEEKINHRIPHRFQPFSNLSASWCCHCGYMLPFGKKNARKCSECSLTCHAACVHLVPDFCGMTMEMANILLTQLRDIKTTQVHRKPVPKTLPSPPASTPAVSTPATPAGQVSSLPPQIQYPSSPAPTAKPPPETYNVPVPADPQYAAPRPQASVEAPQVEVRQPVTRVPPPTDLGRPEIPHQPSYALEPHRPAPQPMVKPMAPPVQQVSQAPAPVQQAVAPAKQPGRVRKVGLDDFDFLAVLGKGNFGKVMLAEEKKSQKLWAIKVLKKEFIIENDEVESTQSEKRVFLAAAQERHPFLLELHSCFQTETRIYFVMEYISGGDLMLHIQKKQFTLRQAKFYACEVLLALQYFHSKGIIYRDLKLDNILLTLDGHIKVADYGLCKENMWFGKTTNTFCGTPEFMAPEILLEQRYTRAVDWWAFGVLTYEMLLGQSPFKGDDEDDIFDAILEDEPLYPMSMPGDAVSLLTKLLLRDPIRRLGSGEDDAEAIKRHPFFRDVNFDDVHHKRIPPPYKPTIGNPTDVSNFDTEFTKEKPTLTPVQQQLSAADQAEFAGFSWTAPWAN</sequence>
<evidence type="ECO:0000313" key="1">
    <source>
        <dbReference type="EMBL" id="KAJ9090743.1"/>
    </source>
</evidence>
<dbReference type="EMBL" id="JASBWS010000227">
    <property type="protein sequence ID" value="KAJ9090743.1"/>
    <property type="molecule type" value="Genomic_DNA"/>
</dbReference>